<comment type="caution">
    <text evidence="2">The sequence shown here is derived from an EMBL/GenBank/DDBJ whole genome shotgun (WGS) entry which is preliminary data.</text>
</comment>
<keyword evidence="3" id="KW-1185">Reference proteome</keyword>
<gene>
    <name evidence="2" type="ORF">E2C01_006216</name>
</gene>
<dbReference type="Proteomes" id="UP000324222">
    <property type="component" value="Unassembled WGS sequence"/>
</dbReference>
<evidence type="ECO:0000256" key="1">
    <source>
        <dbReference type="SAM" id="MobiDB-lite"/>
    </source>
</evidence>
<accession>A0A5B7CVP9</accession>
<evidence type="ECO:0000313" key="2">
    <source>
        <dbReference type="EMBL" id="MPC13479.1"/>
    </source>
</evidence>
<protein>
    <submittedName>
        <fullName evidence="2">Uncharacterized protein</fullName>
    </submittedName>
</protein>
<proteinExistence type="predicted"/>
<feature type="region of interest" description="Disordered" evidence="1">
    <location>
        <begin position="21"/>
        <end position="42"/>
    </location>
</feature>
<dbReference type="EMBL" id="VSRR010000284">
    <property type="protein sequence ID" value="MPC13479.1"/>
    <property type="molecule type" value="Genomic_DNA"/>
</dbReference>
<organism evidence="2 3">
    <name type="scientific">Portunus trituberculatus</name>
    <name type="common">Swimming crab</name>
    <name type="synonym">Neptunus trituberculatus</name>
    <dbReference type="NCBI Taxonomy" id="210409"/>
    <lineage>
        <taxon>Eukaryota</taxon>
        <taxon>Metazoa</taxon>
        <taxon>Ecdysozoa</taxon>
        <taxon>Arthropoda</taxon>
        <taxon>Crustacea</taxon>
        <taxon>Multicrustacea</taxon>
        <taxon>Malacostraca</taxon>
        <taxon>Eumalacostraca</taxon>
        <taxon>Eucarida</taxon>
        <taxon>Decapoda</taxon>
        <taxon>Pleocyemata</taxon>
        <taxon>Brachyura</taxon>
        <taxon>Eubrachyura</taxon>
        <taxon>Portunoidea</taxon>
        <taxon>Portunidae</taxon>
        <taxon>Portuninae</taxon>
        <taxon>Portunus</taxon>
    </lineage>
</organism>
<dbReference type="AlphaFoldDB" id="A0A5B7CVP9"/>
<sequence>MRRDTGGGSEMGRVGRIWAGRCEGRTSKGEAGNQTREGGKQLDNLPPYSAYVNCAWPECNYRMRCFCFE</sequence>
<reference evidence="2 3" key="1">
    <citation type="submission" date="2019-05" db="EMBL/GenBank/DDBJ databases">
        <title>Another draft genome of Portunus trituberculatus and its Hox gene families provides insights of decapod evolution.</title>
        <authorList>
            <person name="Jeong J.-H."/>
            <person name="Song I."/>
            <person name="Kim S."/>
            <person name="Choi T."/>
            <person name="Kim D."/>
            <person name="Ryu S."/>
            <person name="Kim W."/>
        </authorList>
    </citation>
    <scope>NUCLEOTIDE SEQUENCE [LARGE SCALE GENOMIC DNA]</scope>
    <source>
        <tissue evidence="2">Muscle</tissue>
    </source>
</reference>
<evidence type="ECO:0000313" key="3">
    <source>
        <dbReference type="Proteomes" id="UP000324222"/>
    </source>
</evidence>
<name>A0A5B7CVP9_PORTR</name>